<dbReference type="InterPro" id="IPR013936">
    <property type="entry name" value="CRT-like"/>
</dbReference>
<gene>
    <name evidence="8" type="ORF">CQW23_17778</name>
</gene>
<evidence type="ECO:0000313" key="9">
    <source>
        <dbReference type="Proteomes" id="UP000224567"/>
    </source>
</evidence>
<keyword evidence="3" id="KW-0813">Transport</keyword>
<evidence type="ECO:0000313" key="8">
    <source>
        <dbReference type="EMBL" id="PHT43753.1"/>
    </source>
</evidence>
<reference evidence="9" key="2">
    <citation type="journal article" date="2017" name="J. Anim. Genet.">
        <title>Multiple reference genome sequences of hot pepper reveal the massive evolution of plant disease resistance genes by retroduplication.</title>
        <authorList>
            <person name="Kim S."/>
            <person name="Park J."/>
            <person name="Yeom S.-I."/>
            <person name="Kim Y.-M."/>
            <person name="Seo E."/>
            <person name="Kim K.-T."/>
            <person name="Kim M.-S."/>
            <person name="Lee J.M."/>
            <person name="Cheong K."/>
            <person name="Shin H.-S."/>
            <person name="Kim S.-B."/>
            <person name="Han K."/>
            <person name="Lee J."/>
            <person name="Park M."/>
            <person name="Lee H.-A."/>
            <person name="Lee H.-Y."/>
            <person name="Lee Y."/>
            <person name="Oh S."/>
            <person name="Lee J.H."/>
            <person name="Choi E."/>
            <person name="Choi E."/>
            <person name="Lee S.E."/>
            <person name="Jeon J."/>
            <person name="Kim H."/>
            <person name="Choi G."/>
            <person name="Song H."/>
            <person name="Lee J."/>
            <person name="Lee S.-C."/>
            <person name="Kwon J.-K."/>
            <person name="Lee H.-Y."/>
            <person name="Koo N."/>
            <person name="Hong Y."/>
            <person name="Kim R.W."/>
            <person name="Kang W.-H."/>
            <person name="Huh J.H."/>
            <person name="Kang B.-C."/>
            <person name="Yang T.-J."/>
            <person name="Lee Y.-H."/>
            <person name="Bennetzen J.L."/>
            <person name="Choi D."/>
        </authorList>
    </citation>
    <scope>NUCLEOTIDE SEQUENCE [LARGE SCALE GENOMIC DNA]</scope>
    <source>
        <strain evidence="9">cv. PBC81</strain>
    </source>
</reference>
<comment type="subcellular location">
    <subcellularLocation>
        <location evidence="1">Membrane</location>
        <topology evidence="1">Multi-pass membrane protein</topology>
    </subcellularLocation>
</comment>
<dbReference type="GO" id="GO:0016020">
    <property type="term" value="C:membrane"/>
    <property type="evidence" value="ECO:0007669"/>
    <property type="project" value="UniProtKB-SubCell"/>
</dbReference>
<dbReference type="PANTHER" id="PTHR31326:SF1">
    <property type="entry name" value="PROTEIN CLT2, CHLOROPLASTIC"/>
    <property type="match status" value="1"/>
</dbReference>
<reference evidence="8 9" key="1">
    <citation type="journal article" date="2017" name="Genome Biol.">
        <title>New reference genome sequences of hot pepper reveal the massive evolution of plant disease-resistance genes by retroduplication.</title>
        <authorList>
            <person name="Kim S."/>
            <person name="Park J."/>
            <person name="Yeom S.I."/>
            <person name="Kim Y.M."/>
            <person name="Seo E."/>
            <person name="Kim K.T."/>
            <person name="Kim M.S."/>
            <person name="Lee J.M."/>
            <person name="Cheong K."/>
            <person name="Shin H.S."/>
            <person name="Kim S.B."/>
            <person name="Han K."/>
            <person name="Lee J."/>
            <person name="Park M."/>
            <person name="Lee H.A."/>
            <person name="Lee H.Y."/>
            <person name="Lee Y."/>
            <person name="Oh S."/>
            <person name="Lee J.H."/>
            <person name="Choi E."/>
            <person name="Choi E."/>
            <person name="Lee S.E."/>
            <person name="Jeon J."/>
            <person name="Kim H."/>
            <person name="Choi G."/>
            <person name="Song H."/>
            <person name="Lee J."/>
            <person name="Lee S.C."/>
            <person name="Kwon J.K."/>
            <person name="Lee H.Y."/>
            <person name="Koo N."/>
            <person name="Hong Y."/>
            <person name="Kim R.W."/>
            <person name="Kang W.H."/>
            <person name="Huh J.H."/>
            <person name="Kang B.C."/>
            <person name="Yang T.J."/>
            <person name="Lee Y.H."/>
            <person name="Bennetzen J.L."/>
            <person name="Choi D."/>
        </authorList>
    </citation>
    <scope>NUCLEOTIDE SEQUENCE [LARGE SCALE GENOMIC DNA]</scope>
    <source>
        <strain evidence="9">cv. PBC81</strain>
    </source>
</reference>
<dbReference type="EMBL" id="MLFT02000007">
    <property type="protein sequence ID" value="PHT43753.1"/>
    <property type="molecule type" value="Genomic_DNA"/>
</dbReference>
<evidence type="ECO:0000256" key="7">
    <source>
        <dbReference type="SAM" id="Phobius"/>
    </source>
</evidence>
<organism evidence="8 9">
    <name type="scientific">Capsicum baccatum</name>
    <name type="common">Peruvian pepper</name>
    <dbReference type="NCBI Taxonomy" id="33114"/>
    <lineage>
        <taxon>Eukaryota</taxon>
        <taxon>Viridiplantae</taxon>
        <taxon>Streptophyta</taxon>
        <taxon>Embryophyta</taxon>
        <taxon>Tracheophyta</taxon>
        <taxon>Spermatophyta</taxon>
        <taxon>Magnoliopsida</taxon>
        <taxon>eudicotyledons</taxon>
        <taxon>Gunneridae</taxon>
        <taxon>Pentapetalae</taxon>
        <taxon>asterids</taxon>
        <taxon>lamiids</taxon>
        <taxon>Solanales</taxon>
        <taxon>Solanaceae</taxon>
        <taxon>Solanoideae</taxon>
        <taxon>Capsiceae</taxon>
        <taxon>Capsicum</taxon>
    </lineage>
</organism>
<name>A0A2G2WET6_CAPBA</name>
<feature type="transmembrane region" description="Helical" evidence="7">
    <location>
        <begin position="145"/>
        <end position="169"/>
    </location>
</feature>
<keyword evidence="4 7" id="KW-0812">Transmembrane</keyword>
<evidence type="ECO:0000256" key="3">
    <source>
        <dbReference type="ARBA" id="ARBA00022448"/>
    </source>
</evidence>
<feature type="transmembrane region" description="Helical" evidence="7">
    <location>
        <begin position="68"/>
        <end position="91"/>
    </location>
</feature>
<keyword evidence="9" id="KW-1185">Reference proteome</keyword>
<accession>A0A2G2WET6</accession>
<dbReference type="STRING" id="33114.A0A2G2WET6"/>
<evidence type="ECO:0000256" key="1">
    <source>
        <dbReference type="ARBA" id="ARBA00004141"/>
    </source>
</evidence>
<comment type="similarity">
    <text evidence="2">Belongs to the CRT-like transporter family.</text>
</comment>
<dbReference type="AlphaFoldDB" id="A0A2G2WET6"/>
<feature type="transmembrane region" description="Helical" evidence="7">
    <location>
        <begin position="103"/>
        <end position="125"/>
    </location>
</feature>
<evidence type="ECO:0000256" key="5">
    <source>
        <dbReference type="ARBA" id="ARBA00022989"/>
    </source>
</evidence>
<keyword evidence="6 7" id="KW-0472">Membrane</keyword>
<protein>
    <submittedName>
        <fullName evidence="8">Uncharacterized protein</fullName>
    </submittedName>
</protein>
<evidence type="ECO:0000256" key="4">
    <source>
        <dbReference type="ARBA" id="ARBA00022692"/>
    </source>
</evidence>
<proteinExistence type="inferred from homology"/>
<dbReference type="PANTHER" id="PTHR31326">
    <property type="entry name" value="PROTEIN CLT2, CHLOROPLASTIC"/>
    <property type="match status" value="1"/>
</dbReference>
<dbReference type="OrthoDB" id="416555at2759"/>
<sequence length="231" mass="25075">MHQLPDSISNLLAQKGALSLIPKATREPTIFCFHLQNKTVADRVRKLAFVIMECSGSDSNQMLAGIAFVWPVLMVASSAFQAAASVIKEFVFIDAASRLKGKVLDIFVVNSFGSGFQAIFVLLFLPFLSNLKGIPFSELPSFLKSGAGCFFNIGNIVSGAISILLNLCVACIKEAGHRIVTHLNTCNCVFYGNSGYSSHDLGNSLVQKGIISIYEDPFFPGCTVWPISKWI</sequence>
<comment type="caution">
    <text evidence="8">The sequence shown here is derived from an EMBL/GenBank/DDBJ whole genome shotgun (WGS) entry which is preliminary data.</text>
</comment>
<evidence type="ECO:0000256" key="2">
    <source>
        <dbReference type="ARBA" id="ARBA00006690"/>
    </source>
</evidence>
<evidence type="ECO:0000256" key="6">
    <source>
        <dbReference type="ARBA" id="ARBA00023136"/>
    </source>
</evidence>
<keyword evidence="5 7" id="KW-1133">Transmembrane helix</keyword>
<dbReference type="Proteomes" id="UP000224567">
    <property type="component" value="Unassembled WGS sequence"/>
</dbReference>